<name>A0A016VD23_9BILA</name>
<comment type="caution">
    <text evidence="1">The sequence shown here is derived from an EMBL/GenBank/DDBJ whole genome shotgun (WGS) entry which is preliminary data.</text>
</comment>
<gene>
    <name evidence="1" type="primary">Acey_s0013.g2007</name>
    <name evidence="1" type="ORF">Y032_0013g2007</name>
</gene>
<sequence>MAGGAPARHPEIYTPYLDLSAIYSSLVIISKKDFMQVFCLVVAAAVQGEQLSYEQRDDIGIALKMVGFLLHAGDLSVASKSTQHDRTARPGTPSRTTNYGVFLAVS</sequence>
<evidence type="ECO:0000313" key="1">
    <source>
        <dbReference type="EMBL" id="EYC24618.1"/>
    </source>
</evidence>
<dbReference type="Proteomes" id="UP000024635">
    <property type="component" value="Unassembled WGS sequence"/>
</dbReference>
<protein>
    <submittedName>
        <fullName evidence="1">Uncharacterized protein</fullName>
    </submittedName>
</protein>
<reference evidence="2" key="1">
    <citation type="journal article" date="2015" name="Nat. Genet.">
        <title>The genome and transcriptome of the zoonotic hookworm Ancylostoma ceylanicum identify infection-specific gene families.</title>
        <authorList>
            <person name="Schwarz E.M."/>
            <person name="Hu Y."/>
            <person name="Antoshechkin I."/>
            <person name="Miller M.M."/>
            <person name="Sternberg P.W."/>
            <person name="Aroian R.V."/>
        </authorList>
    </citation>
    <scope>NUCLEOTIDE SEQUENCE</scope>
    <source>
        <strain evidence="2">HY135</strain>
    </source>
</reference>
<keyword evidence="2" id="KW-1185">Reference proteome</keyword>
<dbReference type="EMBL" id="JARK01001349">
    <property type="protein sequence ID" value="EYC24618.1"/>
    <property type="molecule type" value="Genomic_DNA"/>
</dbReference>
<dbReference type="AlphaFoldDB" id="A0A016VD23"/>
<proteinExistence type="predicted"/>
<evidence type="ECO:0000313" key="2">
    <source>
        <dbReference type="Proteomes" id="UP000024635"/>
    </source>
</evidence>
<accession>A0A016VD23</accession>
<organism evidence="1 2">
    <name type="scientific">Ancylostoma ceylanicum</name>
    <dbReference type="NCBI Taxonomy" id="53326"/>
    <lineage>
        <taxon>Eukaryota</taxon>
        <taxon>Metazoa</taxon>
        <taxon>Ecdysozoa</taxon>
        <taxon>Nematoda</taxon>
        <taxon>Chromadorea</taxon>
        <taxon>Rhabditida</taxon>
        <taxon>Rhabditina</taxon>
        <taxon>Rhabditomorpha</taxon>
        <taxon>Strongyloidea</taxon>
        <taxon>Ancylostomatidae</taxon>
        <taxon>Ancylostomatinae</taxon>
        <taxon>Ancylostoma</taxon>
    </lineage>
</organism>